<gene>
    <name evidence="1" type="ORF">ERS450000_06180</name>
</gene>
<proteinExistence type="predicted"/>
<organism evidence="1 2">
    <name type="scientific">Nocardia farcinica</name>
    <dbReference type="NCBI Taxonomy" id="37329"/>
    <lineage>
        <taxon>Bacteria</taxon>
        <taxon>Bacillati</taxon>
        <taxon>Actinomycetota</taxon>
        <taxon>Actinomycetes</taxon>
        <taxon>Mycobacteriales</taxon>
        <taxon>Nocardiaceae</taxon>
        <taxon>Nocardia</taxon>
    </lineage>
</organism>
<protein>
    <submittedName>
        <fullName evidence="1">Uncharacterized protein</fullName>
    </submittedName>
</protein>
<dbReference type="Proteomes" id="UP000057820">
    <property type="component" value="Plasmid 5"/>
</dbReference>
<accession>A0A0H5PB52</accession>
<sequence>MADHVRPRPGSAIWKRVDGQFTGMKSQASGATYLEQFPGATADERLASEMKQPGGLWIYDGNPDDRPETEFAIEKFLSKSLSTDEIVVLAPGKPPFGEWVQLDEWPDEDG</sequence>
<dbReference type="AlphaFoldDB" id="A0A0H5PB52"/>
<evidence type="ECO:0000313" key="2">
    <source>
        <dbReference type="Proteomes" id="UP000057820"/>
    </source>
</evidence>
<geneLocation type="plasmid" evidence="1">
    <name>5</name>
</geneLocation>
<keyword evidence="1" id="KW-0614">Plasmid</keyword>
<reference evidence="2" key="1">
    <citation type="submission" date="2015-03" db="EMBL/GenBank/DDBJ databases">
        <authorList>
            <consortium name="Pathogen Informatics"/>
        </authorList>
    </citation>
    <scope>NUCLEOTIDE SEQUENCE [LARGE SCALE GENOMIC DNA]</scope>
    <source>
        <strain evidence="2">NCTC11134</strain>
        <plasmid evidence="2">5</plasmid>
    </source>
</reference>
<dbReference type="RefSeq" id="WP_139337632.1">
    <property type="nucleotide sequence ID" value="NZ_CP031420.1"/>
</dbReference>
<name>A0A0H5PB52_NOCFR</name>
<dbReference type="EMBL" id="LN868942">
    <property type="protein sequence ID" value="CRY84638.1"/>
    <property type="molecule type" value="Genomic_DNA"/>
</dbReference>
<evidence type="ECO:0000313" key="1">
    <source>
        <dbReference type="EMBL" id="CRY84638.1"/>
    </source>
</evidence>
<dbReference type="KEGG" id="nfr:ERS450000_06180"/>